<evidence type="ECO:0000313" key="6">
    <source>
        <dbReference type="EMBL" id="RZS69909.1"/>
    </source>
</evidence>
<dbReference type="Gene3D" id="2.30.30.180">
    <property type="entry name" value="Ribosome maturation factor RimP, C-terminal domain"/>
    <property type="match status" value="1"/>
</dbReference>
<dbReference type="Gene3D" id="3.30.300.70">
    <property type="entry name" value="RimP-like superfamily, N-terminal"/>
    <property type="match status" value="1"/>
</dbReference>
<feature type="domain" description="Ribosome maturation factor RimP C-terminal" evidence="5">
    <location>
        <begin position="98"/>
        <end position="169"/>
    </location>
</feature>
<evidence type="ECO:0000259" key="5">
    <source>
        <dbReference type="Pfam" id="PF17384"/>
    </source>
</evidence>
<keyword evidence="2 3" id="KW-0690">Ribosome biogenesis</keyword>
<evidence type="ECO:0000256" key="3">
    <source>
        <dbReference type="HAMAP-Rule" id="MF_01077"/>
    </source>
</evidence>
<dbReference type="NCBIfam" id="NF000929">
    <property type="entry name" value="PRK00092.2-1"/>
    <property type="match status" value="1"/>
</dbReference>
<dbReference type="GO" id="GO:0000028">
    <property type="term" value="P:ribosomal small subunit assembly"/>
    <property type="evidence" value="ECO:0007669"/>
    <property type="project" value="TreeGrafter"/>
</dbReference>
<evidence type="ECO:0000256" key="2">
    <source>
        <dbReference type="ARBA" id="ARBA00022517"/>
    </source>
</evidence>
<accession>A0A4Q7MN90</accession>
<sequence>MMVPGTGATYGLGDHSPFFLNMADLYALTEAALAGMGVELVDVERAAQGLLRVTIDREGGVTLEDCEQVSRQLSRVFEVENIDYQRLEVSSPGVDRPLRREADFVRFAGERVEIKLREPLENRKVFSGVLRVAEAEGGDAAGFELEFEAKKGEVQVLKFVFDDVERAKLDPLLNFKGKKR</sequence>
<dbReference type="AlphaFoldDB" id="A0A4Q7MN90"/>
<evidence type="ECO:0000313" key="7">
    <source>
        <dbReference type="Proteomes" id="UP000292039"/>
    </source>
</evidence>
<dbReference type="HAMAP" id="MF_01077">
    <property type="entry name" value="RimP"/>
    <property type="match status" value="1"/>
</dbReference>
<dbReference type="GO" id="GO:0005829">
    <property type="term" value="C:cytosol"/>
    <property type="evidence" value="ECO:0007669"/>
    <property type="project" value="TreeGrafter"/>
</dbReference>
<dbReference type="PANTHER" id="PTHR33867">
    <property type="entry name" value="RIBOSOME MATURATION FACTOR RIMP"/>
    <property type="match status" value="1"/>
</dbReference>
<dbReference type="Proteomes" id="UP000292039">
    <property type="component" value="Unassembled WGS sequence"/>
</dbReference>
<dbReference type="PANTHER" id="PTHR33867:SF1">
    <property type="entry name" value="RIBOSOME MATURATION FACTOR RIMP"/>
    <property type="match status" value="1"/>
</dbReference>
<dbReference type="InterPro" id="IPR035956">
    <property type="entry name" value="RimP_N_sf"/>
</dbReference>
<proteinExistence type="inferred from homology"/>
<comment type="similarity">
    <text evidence="3">Belongs to the RimP family.</text>
</comment>
<evidence type="ECO:0000256" key="1">
    <source>
        <dbReference type="ARBA" id="ARBA00022490"/>
    </source>
</evidence>
<dbReference type="SUPFAM" id="SSF75420">
    <property type="entry name" value="YhbC-like, N-terminal domain"/>
    <property type="match status" value="1"/>
</dbReference>
<name>A0A4Q7MN90_9BURK</name>
<feature type="domain" description="Ribosome maturation factor RimP N-terminal" evidence="4">
    <location>
        <begin position="30"/>
        <end position="95"/>
    </location>
</feature>
<comment type="caution">
    <text evidence="6">The sequence shown here is derived from an EMBL/GenBank/DDBJ whole genome shotgun (WGS) entry which is preliminary data.</text>
</comment>
<dbReference type="SUPFAM" id="SSF74942">
    <property type="entry name" value="YhbC-like, C-terminal domain"/>
    <property type="match status" value="1"/>
</dbReference>
<dbReference type="EMBL" id="SGWZ01000002">
    <property type="protein sequence ID" value="RZS69909.1"/>
    <property type="molecule type" value="Genomic_DNA"/>
</dbReference>
<reference evidence="6 7" key="1">
    <citation type="submission" date="2019-02" db="EMBL/GenBank/DDBJ databases">
        <title>Genomic Encyclopedia of Type Strains, Phase IV (KMG-IV): sequencing the most valuable type-strain genomes for metagenomic binning, comparative biology and taxonomic classification.</title>
        <authorList>
            <person name="Goeker M."/>
        </authorList>
    </citation>
    <scope>NUCLEOTIDE SEQUENCE [LARGE SCALE GENOMIC DNA]</scope>
    <source>
        <strain evidence="6 7">DSM 16618</strain>
    </source>
</reference>
<dbReference type="CDD" id="cd01734">
    <property type="entry name" value="YlxS_C"/>
    <property type="match status" value="1"/>
</dbReference>
<dbReference type="InterPro" id="IPR028998">
    <property type="entry name" value="RimP_C"/>
</dbReference>
<protein>
    <recommendedName>
        <fullName evidence="3">Ribosome maturation factor RimP</fullName>
    </recommendedName>
</protein>
<gene>
    <name evidence="3" type="primary">rimP</name>
    <name evidence="6" type="ORF">EV679_1295</name>
</gene>
<dbReference type="InterPro" id="IPR036847">
    <property type="entry name" value="RimP_C_sf"/>
</dbReference>
<comment type="function">
    <text evidence="3">Required for maturation of 30S ribosomal subunits.</text>
</comment>
<dbReference type="InterPro" id="IPR003728">
    <property type="entry name" value="Ribosome_maturation_RimP"/>
</dbReference>
<dbReference type="GO" id="GO:0006412">
    <property type="term" value="P:translation"/>
    <property type="evidence" value="ECO:0007669"/>
    <property type="project" value="TreeGrafter"/>
</dbReference>
<dbReference type="Pfam" id="PF02576">
    <property type="entry name" value="RimP_N"/>
    <property type="match status" value="1"/>
</dbReference>
<dbReference type="Pfam" id="PF17384">
    <property type="entry name" value="DUF150_C"/>
    <property type="match status" value="1"/>
</dbReference>
<evidence type="ECO:0000259" key="4">
    <source>
        <dbReference type="Pfam" id="PF02576"/>
    </source>
</evidence>
<organism evidence="6 7">
    <name type="scientific">Kerstersia gyiorum</name>
    <dbReference type="NCBI Taxonomy" id="206506"/>
    <lineage>
        <taxon>Bacteria</taxon>
        <taxon>Pseudomonadati</taxon>
        <taxon>Pseudomonadota</taxon>
        <taxon>Betaproteobacteria</taxon>
        <taxon>Burkholderiales</taxon>
        <taxon>Alcaligenaceae</taxon>
        <taxon>Kerstersia</taxon>
    </lineage>
</organism>
<comment type="subcellular location">
    <subcellularLocation>
        <location evidence="3">Cytoplasm</location>
    </subcellularLocation>
</comment>
<dbReference type="InterPro" id="IPR028989">
    <property type="entry name" value="RimP_N"/>
</dbReference>
<keyword evidence="1 3" id="KW-0963">Cytoplasm</keyword>